<dbReference type="eggNOG" id="COG0515">
    <property type="taxonomic scope" value="Bacteria"/>
</dbReference>
<dbReference type="RefSeq" id="WP_012829986.1">
    <property type="nucleotide sequence ID" value="NC_013440.1"/>
</dbReference>
<keyword evidence="8" id="KW-0723">Serine/threonine-protein kinase</keyword>
<feature type="binding site" evidence="5">
    <location>
        <position position="103"/>
    </location>
    <ligand>
        <name>ATP</name>
        <dbReference type="ChEBI" id="CHEBI:30616"/>
    </ligand>
</feature>
<dbReference type="InterPro" id="IPR017441">
    <property type="entry name" value="Protein_kinase_ATP_BS"/>
</dbReference>
<keyword evidence="2 5" id="KW-0547">Nucleotide-binding</keyword>
<dbReference type="Pfam" id="PF00069">
    <property type="entry name" value="Pkinase"/>
    <property type="match status" value="1"/>
</dbReference>
<dbReference type="PROSITE" id="PS00108">
    <property type="entry name" value="PROTEIN_KINASE_ST"/>
    <property type="match status" value="1"/>
</dbReference>
<dbReference type="AlphaFoldDB" id="D0LU30"/>
<evidence type="ECO:0000259" key="7">
    <source>
        <dbReference type="PROSITE" id="PS50011"/>
    </source>
</evidence>
<protein>
    <submittedName>
        <fullName evidence="8">Serine/threonine protein kinase</fullName>
    </submittedName>
</protein>
<dbReference type="InterPro" id="IPR000719">
    <property type="entry name" value="Prot_kinase_dom"/>
</dbReference>
<feature type="domain" description="Protein kinase" evidence="7">
    <location>
        <begin position="68"/>
        <end position="439"/>
    </location>
</feature>
<evidence type="ECO:0000313" key="8">
    <source>
        <dbReference type="EMBL" id="ACY17394.1"/>
    </source>
</evidence>
<organism evidence="8 9">
    <name type="scientific">Haliangium ochraceum (strain DSM 14365 / JCM 11303 / SMP-2)</name>
    <dbReference type="NCBI Taxonomy" id="502025"/>
    <lineage>
        <taxon>Bacteria</taxon>
        <taxon>Pseudomonadati</taxon>
        <taxon>Myxococcota</taxon>
        <taxon>Polyangia</taxon>
        <taxon>Haliangiales</taxon>
        <taxon>Kofleriaceae</taxon>
        <taxon>Haliangium</taxon>
    </lineage>
</organism>
<dbReference type="HOGENOM" id="CLU_506956_0_0_7"/>
<evidence type="ECO:0000256" key="4">
    <source>
        <dbReference type="ARBA" id="ARBA00022840"/>
    </source>
</evidence>
<proteinExistence type="predicted"/>
<evidence type="ECO:0000256" key="3">
    <source>
        <dbReference type="ARBA" id="ARBA00022777"/>
    </source>
</evidence>
<sequence>MNEPSNHDNMPPGMAQSTGHHAAAADVGHFAYDESTRPAHEYQAGPQQSQVSPYINRSRTYAFVVDNTGNPIELGSGRFAKAYLGEERWVQSKTAFRRNVAIKILQKGVSAEDGLRFQMEKELLERVQGHPNIVELAGSGEADNPAFVPPQLRDRVESDFMILELLDMSLEERLKGTRDRRSRDNLLSLQPAERLFRVLEYMVPIATAIEYAHLVHDVCHRDIKPANILLKLPDPRLRGSRMRVVLADFNVGKAEDPDTDVSMTRFQNVPGTLYYQSPEQEINQFELLVNVTQGSPDVEFYENFYSNIQANDTFSLWNRNEQYPIVGVDRGRRKLLLGRPWGEAGESNVRAKVTKAVGRPADIYSLGALLYYLMSGAWANPKSLYEAFYKFIEYEREDENNTVAAYIDHEYRIIQNLRAPKTENPENGGVELAPEDRFFSYKHYLDGNGELIDPAVMLIVAKAMIRNKPDSYCTTWDLQTTGVSQLVHDLAGLYTRFGVDPAAASVFSDSTHYPVQQRSNGLMGRTWTRLTGAFRKE</sequence>
<reference evidence="8 9" key="1">
    <citation type="journal article" date="2010" name="Stand. Genomic Sci.">
        <title>Complete genome sequence of Haliangium ochraceum type strain (SMP-2).</title>
        <authorList>
            <consortium name="US DOE Joint Genome Institute (JGI-PGF)"/>
            <person name="Ivanova N."/>
            <person name="Daum C."/>
            <person name="Lang E."/>
            <person name="Abt B."/>
            <person name="Kopitz M."/>
            <person name="Saunders E."/>
            <person name="Lapidus A."/>
            <person name="Lucas S."/>
            <person name="Glavina Del Rio T."/>
            <person name="Nolan M."/>
            <person name="Tice H."/>
            <person name="Copeland A."/>
            <person name="Cheng J.F."/>
            <person name="Chen F."/>
            <person name="Bruce D."/>
            <person name="Goodwin L."/>
            <person name="Pitluck S."/>
            <person name="Mavromatis K."/>
            <person name="Pati A."/>
            <person name="Mikhailova N."/>
            <person name="Chen A."/>
            <person name="Palaniappan K."/>
            <person name="Land M."/>
            <person name="Hauser L."/>
            <person name="Chang Y.J."/>
            <person name="Jeffries C.D."/>
            <person name="Detter J.C."/>
            <person name="Brettin T."/>
            <person name="Rohde M."/>
            <person name="Goker M."/>
            <person name="Bristow J."/>
            <person name="Markowitz V."/>
            <person name="Eisen J.A."/>
            <person name="Hugenholtz P."/>
            <person name="Kyrpides N.C."/>
            <person name="Klenk H.P."/>
        </authorList>
    </citation>
    <scope>NUCLEOTIDE SEQUENCE [LARGE SCALE GENOMIC DNA]</scope>
    <source>
        <strain evidence="9">DSM 14365 / CIP 107738 / JCM 11303 / AJ 13395 / SMP-2</strain>
    </source>
</reference>
<keyword evidence="4 5" id="KW-0067">ATP-binding</keyword>
<dbReference type="PANTHER" id="PTHR43289:SF6">
    <property type="entry name" value="SERINE_THREONINE-PROTEIN KINASE NEKL-3"/>
    <property type="match status" value="1"/>
</dbReference>
<evidence type="ECO:0000313" key="9">
    <source>
        <dbReference type="Proteomes" id="UP000001880"/>
    </source>
</evidence>
<keyword evidence="9" id="KW-1185">Reference proteome</keyword>
<dbReference type="STRING" id="502025.Hoch_4905"/>
<dbReference type="PROSITE" id="PS00107">
    <property type="entry name" value="PROTEIN_KINASE_ATP"/>
    <property type="match status" value="1"/>
</dbReference>
<dbReference type="InterPro" id="IPR011009">
    <property type="entry name" value="Kinase-like_dom_sf"/>
</dbReference>
<dbReference type="SUPFAM" id="SSF56112">
    <property type="entry name" value="Protein kinase-like (PK-like)"/>
    <property type="match status" value="1"/>
</dbReference>
<dbReference type="SMART" id="SM00220">
    <property type="entry name" value="S_TKc"/>
    <property type="match status" value="1"/>
</dbReference>
<dbReference type="Gene3D" id="3.30.200.20">
    <property type="entry name" value="Phosphorylase Kinase, domain 1"/>
    <property type="match status" value="1"/>
</dbReference>
<dbReference type="OrthoDB" id="9819078at2"/>
<evidence type="ECO:0000256" key="2">
    <source>
        <dbReference type="ARBA" id="ARBA00022741"/>
    </source>
</evidence>
<gene>
    <name evidence="8" type="ordered locus">Hoch_4905</name>
</gene>
<dbReference type="GO" id="GO:0004674">
    <property type="term" value="F:protein serine/threonine kinase activity"/>
    <property type="evidence" value="ECO:0007669"/>
    <property type="project" value="UniProtKB-KW"/>
</dbReference>
<dbReference type="Proteomes" id="UP000001880">
    <property type="component" value="Chromosome"/>
</dbReference>
<dbReference type="EMBL" id="CP001804">
    <property type="protein sequence ID" value="ACY17394.1"/>
    <property type="molecule type" value="Genomic_DNA"/>
</dbReference>
<dbReference type="GO" id="GO:0005524">
    <property type="term" value="F:ATP binding"/>
    <property type="evidence" value="ECO:0007669"/>
    <property type="project" value="UniProtKB-UniRule"/>
</dbReference>
<dbReference type="PANTHER" id="PTHR43289">
    <property type="entry name" value="MITOGEN-ACTIVATED PROTEIN KINASE KINASE KINASE 20-RELATED"/>
    <property type="match status" value="1"/>
</dbReference>
<keyword evidence="3 8" id="KW-0418">Kinase</keyword>
<accession>D0LU30</accession>
<evidence type="ECO:0000256" key="1">
    <source>
        <dbReference type="ARBA" id="ARBA00022679"/>
    </source>
</evidence>
<evidence type="ECO:0000256" key="6">
    <source>
        <dbReference type="SAM" id="MobiDB-lite"/>
    </source>
</evidence>
<evidence type="ECO:0000256" key="5">
    <source>
        <dbReference type="PROSITE-ProRule" id="PRU10141"/>
    </source>
</evidence>
<dbReference type="KEGG" id="hoh:Hoch_4905"/>
<dbReference type="PROSITE" id="PS50011">
    <property type="entry name" value="PROTEIN_KINASE_DOM"/>
    <property type="match status" value="1"/>
</dbReference>
<dbReference type="InterPro" id="IPR008271">
    <property type="entry name" value="Ser/Thr_kinase_AS"/>
</dbReference>
<name>D0LU30_HALO1</name>
<keyword evidence="1" id="KW-0808">Transferase</keyword>
<dbReference type="Gene3D" id="1.10.510.10">
    <property type="entry name" value="Transferase(Phosphotransferase) domain 1"/>
    <property type="match status" value="1"/>
</dbReference>
<feature type="region of interest" description="Disordered" evidence="6">
    <location>
        <begin position="1"/>
        <end position="21"/>
    </location>
</feature>